<dbReference type="PANTHER" id="PTHR12661">
    <property type="entry name" value="PETER PAN-RELATED"/>
    <property type="match status" value="1"/>
</dbReference>
<dbReference type="PANTHER" id="PTHR12661:SF5">
    <property type="entry name" value="SUPPRESSOR OF SWI4 1 HOMOLOG"/>
    <property type="match status" value="1"/>
</dbReference>
<proteinExistence type="predicted"/>
<feature type="region of interest" description="Disordered" evidence="1">
    <location>
        <begin position="480"/>
        <end position="554"/>
    </location>
</feature>
<dbReference type="OrthoDB" id="10261452at2759"/>
<feature type="compositionally biased region" description="Basic residues" evidence="1">
    <location>
        <begin position="508"/>
        <end position="539"/>
    </location>
</feature>
<dbReference type="GO" id="GO:0030687">
    <property type="term" value="C:preribosome, large subunit precursor"/>
    <property type="evidence" value="ECO:0007669"/>
    <property type="project" value="TreeGrafter"/>
</dbReference>
<evidence type="ECO:0000313" key="5">
    <source>
        <dbReference type="WBParaSite" id="MCU_003396-RA"/>
    </source>
</evidence>
<dbReference type="Proteomes" id="UP000267029">
    <property type="component" value="Unassembled WGS sequence"/>
</dbReference>
<keyword evidence="4" id="KW-1185">Reference proteome</keyword>
<name>A0A0R3UID6_MESCO</name>
<sequence length="554" mass="61068">MPRARRRPRSVRKSRNTNIIAEERKYARAPHSFVFARPNVGSLVKQLALDARRIFEPYTASQLKVTKKNVLKDFINIAGPLNVSHILYFTHPRPEKLALKRSRYAANLEKKREKLGVVVEEKDDDTGEQKGSAAGGVYLHVIRSPSGPSLTFRVSEYSLTRDVFSLVRRVFDVRQFASPPLLAMTGFGSSTSGGGPPPPHLRLLVDMFQNMLPSLNIQKLKLSSVRRVLLLSREVDNCQGEDVVYVRHFNIRIENRSVSKALRRLGVGGAPLRKKKTSFGGLGPEGSGKSTGVPSLGKYATIDDYLSKASLLTDSGMSDLDDMAEVDLPVGSANENDNGESLPKTSKKSKEALAEAKAAHGFTHLTGCRKATIRLTEIGPRLTLKLIKIEDGVNSGNVLYHSWRKLSPTEVSQQEALRNAKAAAKAARKQLQEQRRIANECARASNREACLEGMRRAGQIPLEGAASLGAGEANAKPALDDANSAHQSRNSDEGEDSNTHSYPIKTGSTRRKSSKEAAKKRHKKSHLIVQKAKMKKQSHHDRLANRERETVESV</sequence>
<dbReference type="AlphaFoldDB" id="A0A0R3UID6"/>
<evidence type="ECO:0000313" key="4">
    <source>
        <dbReference type="Proteomes" id="UP000267029"/>
    </source>
</evidence>
<dbReference type="SMART" id="SM00879">
    <property type="entry name" value="Brix"/>
    <property type="match status" value="1"/>
</dbReference>
<dbReference type="PROSITE" id="PS50833">
    <property type="entry name" value="BRIX"/>
    <property type="match status" value="1"/>
</dbReference>
<feature type="compositionally biased region" description="Basic and acidic residues" evidence="1">
    <location>
        <begin position="540"/>
        <end position="554"/>
    </location>
</feature>
<evidence type="ECO:0000256" key="1">
    <source>
        <dbReference type="SAM" id="MobiDB-lite"/>
    </source>
</evidence>
<dbReference type="Pfam" id="PF04427">
    <property type="entry name" value="Brix"/>
    <property type="match status" value="1"/>
</dbReference>
<reference evidence="3 4" key="1">
    <citation type="submission" date="2018-10" db="EMBL/GenBank/DDBJ databases">
        <authorList>
            <consortium name="Pathogen Informatics"/>
        </authorList>
    </citation>
    <scope>NUCLEOTIDE SEQUENCE [LARGE SCALE GENOMIC DNA]</scope>
</reference>
<dbReference type="GO" id="GO:0019843">
    <property type="term" value="F:rRNA binding"/>
    <property type="evidence" value="ECO:0007669"/>
    <property type="project" value="InterPro"/>
</dbReference>
<feature type="domain" description="Brix" evidence="2">
    <location>
        <begin position="30"/>
        <end position="395"/>
    </location>
</feature>
<dbReference type="GO" id="GO:0006364">
    <property type="term" value="P:rRNA processing"/>
    <property type="evidence" value="ECO:0007669"/>
    <property type="project" value="InterPro"/>
</dbReference>
<evidence type="ECO:0000313" key="3">
    <source>
        <dbReference type="EMBL" id="VDD81181.1"/>
    </source>
</evidence>
<gene>
    <name evidence="3" type="ORF">MCOS_LOCUS7184</name>
</gene>
<dbReference type="EMBL" id="UXSR01005336">
    <property type="protein sequence ID" value="VDD81181.1"/>
    <property type="molecule type" value="Genomic_DNA"/>
</dbReference>
<accession>A0A0R3UID6</accession>
<dbReference type="GO" id="GO:0000027">
    <property type="term" value="P:ribosomal large subunit assembly"/>
    <property type="evidence" value="ECO:0007669"/>
    <property type="project" value="TreeGrafter"/>
</dbReference>
<evidence type="ECO:0000259" key="2">
    <source>
        <dbReference type="PROSITE" id="PS50833"/>
    </source>
</evidence>
<dbReference type="STRING" id="53468.A0A0R3UID6"/>
<organism evidence="3 4">
    <name type="scientific">Mesocestoides corti</name>
    <name type="common">Flatworm</name>
    <dbReference type="NCBI Taxonomy" id="53468"/>
    <lineage>
        <taxon>Eukaryota</taxon>
        <taxon>Metazoa</taxon>
        <taxon>Spiralia</taxon>
        <taxon>Lophotrochozoa</taxon>
        <taxon>Platyhelminthes</taxon>
        <taxon>Cestoda</taxon>
        <taxon>Eucestoda</taxon>
        <taxon>Cyclophyllidea</taxon>
        <taxon>Mesocestoididae</taxon>
        <taxon>Mesocestoides</taxon>
    </lineage>
</organism>
<dbReference type="InterPro" id="IPR007109">
    <property type="entry name" value="Brix"/>
</dbReference>
<dbReference type="InterPro" id="IPR045112">
    <property type="entry name" value="PPAN-like"/>
</dbReference>
<dbReference type="WBParaSite" id="MCU_003396-RA">
    <property type="protein sequence ID" value="MCU_003396-RA"/>
    <property type="gene ID" value="MCU_003396"/>
</dbReference>
<reference evidence="5" key="2">
    <citation type="submission" date="2019-11" db="UniProtKB">
        <authorList>
            <consortium name="WormBaseParasite"/>
        </authorList>
    </citation>
    <scope>IDENTIFICATION</scope>
</reference>
<protein>
    <submittedName>
        <fullName evidence="5">Brix domain-containing protein</fullName>
    </submittedName>
</protein>